<evidence type="ECO:0000256" key="5">
    <source>
        <dbReference type="SAM" id="Phobius"/>
    </source>
</evidence>
<dbReference type="InterPro" id="IPR019734">
    <property type="entry name" value="TPR_rpt"/>
</dbReference>
<keyword evidence="4" id="KW-0802">TPR repeat</keyword>
<dbReference type="RefSeq" id="WP_091171189.1">
    <property type="nucleotide sequence ID" value="NZ_CBCSFM010000009.1"/>
</dbReference>
<dbReference type="Pfam" id="PF13181">
    <property type="entry name" value="TPR_8"/>
    <property type="match status" value="2"/>
</dbReference>
<dbReference type="PROSITE" id="PS50005">
    <property type="entry name" value="TPR"/>
    <property type="match status" value="1"/>
</dbReference>
<evidence type="ECO:0000256" key="1">
    <source>
        <dbReference type="ARBA" id="ARBA00022679"/>
    </source>
</evidence>
<keyword evidence="8" id="KW-1185">Reference proteome</keyword>
<reference evidence="8" key="1">
    <citation type="submission" date="2016-10" db="EMBL/GenBank/DDBJ databases">
        <authorList>
            <person name="Varghese N."/>
            <person name="Submissions S."/>
        </authorList>
    </citation>
    <scope>NUCLEOTIDE SEQUENCE [LARGE SCALE GENOMIC DNA]</scope>
    <source>
        <strain evidence="8">CGMCC 1.8704</strain>
    </source>
</reference>
<dbReference type="CDD" id="cd16917">
    <property type="entry name" value="HATPase_UhpB-NarQ-NarX-like"/>
    <property type="match status" value="1"/>
</dbReference>
<dbReference type="EMBL" id="FODN01000005">
    <property type="protein sequence ID" value="SEO29019.1"/>
    <property type="molecule type" value="Genomic_DNA"/>
</dbReference>
<dbReference type="Gene3D" id="1.25.40.10">
    <property type="entry name" value="Tetratricopeptide repeat domain"/>
    <property type="match status" value="2"/>
</dbReference>
<feature type="transmembrane region" description="Helical" evidence="5">
    <location>
        <begin position="350"/>
        <end position="372"/>
    </location>
</feature>
<dbReference type="PANTHER" id="PTHR24421">
    <property type="entry name" value="NITRATE/NITRITE SENSOR PROTEIN NARX-RELATED"/>
    <property type="match status" value="1"/>
</dbReference>
<keyword evidence="5" id="KW-0472">Membrane</keyword>
<dbReference type="Pfam" id="PF02518">
    <property type="entry name" value="HATPase_c"/>
    <property type="match status" value="1"/>
</dbReference>
<name>A0A1H8NHQ3_9FLAO</name>
<dbReference type="SUPFAM" id="SSF48452">
    <property type="entry name" value="TPR-like"/>
    <property type="match status" value="2"/>
</dbReference>
<protein>
    <submittedName>
        <fullName evidence="7">Histidine kinase-, DNA gyrase B-, and HSP90-like ATPase</fullName>
    </submittedName>
</protein>
<dbReference type="InterPro" id="IPR036890">
    <property type="entry name" value="HATPase_C_sf"/>
</dbReference>
<feature type="repeat" description="TPR" evidence="4">
    <location>
        <begin position="122"/>
        <end position="155"/>
    </location>
</feature>
<dbReference type="AlphaFoldDB" id="A0A1H8NHQ3"/>
<evidence type="ECO:0000256" key="2">
    <source>
        <dbReference type="ARBA" id="ARBA00022777"/>
    </source>
</evidence>
<evidence type="ECO:0000256" key="4">
    <source>
        <dbReference type="PROSITE-ProRule" id="PRU00339"/>
    </source>
</evidence>
<evidence type="ECO:0000313" key="7">
    <source>
        <dbReference type="EMBL" id="SEO29019.1"/>
    </source>
</evidence>
<accession>A0A1H8NHQ3</accession>
<proteinExistence type="predicted"/>
<evidence type="ECO:0000256" key="3">
    <source>
        <dbReference type="ARBA" id="ARBA00023012"/>
    </source>
</evidence>
<keyword evidence="3" id="KW-0902">Two-component regulatory system</keyword>
<dbReference type="PROSITE" id="PS51257">
    <property type="entry name" value="PROKAR_LIPOPROTEIN"/>
    <property type="match status" value="1"/>
</dbReference>
<keyword evidence="5" id="KW-1133">Transmembrane helix</keyword>
<gene>
    <name evidence="7" type="ORF">SAMN04487942_2286</name>
</gene>
<keyword evidence="2 7" id="KW-0418">Kinase</keyword>
<dbReference type="Proteomes" id="UP000198657">
    <property type="component" value="Unassembled WGS sequence"/>
</dbReference>
<dbReference type="PANTHER" id="PTHR24421:SF60">
    <property type="entry name" value="SENSOR HISTIDINE KINASE COMP"/>
    <property type="match status" value="1"/>
</dbReference>
<dbReference type="SUPFAM" id="SSF55874">
    <property type="entry name" value="ATPase domain of HSP90 chaperone/DNA topoisomerase II/histidine kinase"/>
    <property type="match status" value="1"/>
</dbReference>
<evidence type="ECO:0000259" key="6">
    <source>
        <dbReference type="Pfam" id="PF02518"/>
    </source>
</evidence>
<organism evidence="7 8">
    <name type="scientific">Flavobacterium sinopsychrotolerans</name>
    <dbReference type="NCBI Taxonomy" id="604089"/>
    <lineage>
        <taxon>Bacteria</taxon>
        <taxon>Pseudomonadati</taxon>
        <taxon>Bacteroidota</taxon>
        <taxon>Flavobacteriia</taxon>
        <taxon>Flavobacteriales</taxon>
        <taxon>Flavobacteriaceae</taxon>
        <taxon>Flavobacterium</taxon>
    </lineage>
</organism>
<dbReference type="GO" id="GO:0016301">
    <property type="term" value="F:kinase activity"/>
    <property type="evidence" value="ECO:0007669"/>
    <property type="project" value="UniProtKB-KW"/>
</dbReference>
<dbReference type="InterPro" id="IPR003594">
    <property type="entry name" value="HATPase_dom"/>
</dbReference>
<dbReference type="OrthoDB" id="943406at2"/>
<keyword evidence="1" id="KW-0808">Transferase</keyword>
<feature type="domain" description="Histidine kinase/HSP90-like ATPase" evidence="6">
    <location>
        <begin position="486"/>
        <end position="572"/>
    </location>
</feature>
<sequence length="573" mass="66236">MIFKKLYFPVYIAVLIVLTFLQSCNKKPKDSTPKKFDRVEINKFLELGYKHHESLKYDSSYYYFNKAKYVAEIKKDTSIIIHSLSWMAQIQTNLGDYSGSETTAIEALHLLENTDKYPYGETNIYITLGNTYLQTYDNDNAIFYFNKAINSKTDEDIKSGIKNNIAMAYTEKGNYKKAIKILIPLLLNKKEINSPETLARINDNLGHAYDKTSNPKALYHLNLSLNIREKIKEYIGISSSYLNLSQYYNKKNKNLSLYYAKLGYLSAVKRKNILDRMICLELLIQNSSGTELKKHSLAYIHINDSINKVRQKAKNQFAKIKYDFKKEKDENLKLKAQKELESEKQKNKNILLYAIVAIITVVSILITNLILIKNRREKIKVSYNTEIRIAKKLHDELANDVYHTMAFAETQDLSDTHNKEILISNLDTIYLRTRNISRENNTMETGPLFMSNLKEMMSGFNTVNVNVISNGIETINWKTLEQNKKIIVYRVLQEILVNMKKHSQASLVVLTFKENKNKLQIDYTDNGIGATFEQLNSKNGLQNVENRIKAIKGTITFESKSSKGFRIHIVFPI</sequence>
<dbReference type="InterPro" id="IPR011990">
    <property type="entry name" value="TPR-like_helical_dom_sf"/>
</dbReference>
<dbReference type="InterPro" id="IPR050482">
    <property type="entry name" value="Sensor_HK_TwoCompSys"/>
</dbReference>
<dbReference type="Gene3D" id="3.30.565.10">
    <property type="entry name" value="Histidine kinase-like ATPase, C-terminal domain"/>
    <property type="match status" value="1"/>
</dbReference>
<keyword evidence="5" id="KW-0812">Transmembrane</keyword>
<evidence type="ECO:0000313" key="8">
    <source>
        <dbReference type="Proteomes" id="UP000198657"/>
    </source>
</evidence>
<dbReference type="GO" id="GO:0000160">
    <property type="term" value="P:phosphorelay signal transduction system"/>
    <property type="evidence" value="ECO:0007669"/>
    <property type="project" value="UniProtKB-KW"/>
</dbReference>
<dbReference type="STRING" id="604089.SAMN04487942_2286"/>